<dbReference type="EMBL" id="BNEE01000004">
    <property type="protein sequence ID" value="GHI84611.1"/>
    <property type="molecule type" value="Genomic_DNA"/>
</dbReference>
<protein>
    <submittedName>
        <fullName evidence="1">Uncharacterized protein</fullName>
    </submittedName>
</protein>
<comment type="caution">
    <text evidence="1">The sequence shown here is derived from an EMBL/GenBank/DDBJ whole genome shotgun (WGS) entry which is preliminary data.</text>
</comment>
<dbReference type="RefSeq" id="WP_031144728.1">
    <property type="nucleotide sequence ID" value="NZ_BNEE01000004.1"/>
</dbReference>
<evidence type="ECO:0000313" key="1">
    <source>
        <dbReference type="EMBL" id="GHI84611.1"/>
    </source>
</evidence>
<proteinExistence type="predicted"/>
<dbReference type="OrthoDB" id="4330617at2"/>
<evidence type="ECO:0000313" key="2">
    <source>
        <dbReference type="Proteomes" id="UP000600026"/>
    </source>
</evidence>
<keyword evidence="2" id="KW-1185">Reference proteome</keyword>
<accession>A0A919GXQ2</accession>
<sequence length="139" mass="14885">MDVLVEVVVYALVALPVAALTRKVVARRAAGRNASAAAGAVVAVPCQARWRQGARRRTFVPGKLRPGPDGTGAVFKAPLRRAVVLPVGGRAAVRESWRPGMRVLEYRAPGGERIDFQVYDAEADRTARLLGIPDPADYA</sequence>
<name>A0A919GXQ2_9ACTN</name>
<organism evidence="1 2">
    <name type="scientific">Streptomyces xanthophaeus</name>
    <dbReference type="NCBI Taxonomy" id="67385"/>
    <lineage>
        <taxon>Bacteria</taxon>
        <taxon>Bacillati</taxon>
        <taxon>Actinomycetota</taxon>
        <taxon>Actinomycetes</taxon>
        <taxon>Kitasatosporales</taxon>
        <taxon>Streptomycetaceae</taxon>
        <taxon>Streptomyces</taxon>
    </lineage>
</organism>
<reference evidence="1" key="1">
    <citation type="submission" date="2020-09" db="EMBL/GenBank/DDBJ databases">
        <title>Whole genome shotgun sequence of Streptomyces xanthophaeus NBRC 12829.</title>
        <authorList>
            <person name="Komaki H."/>
            <person name="Tamura T."/>
        </authorList>
    </citation>
    <scope>NUCLEOTIDE SEQUENCE</scope>
    <source>
        <strain evidence="1">NBRC 12829</strain>
    </source>
</reference>
<dbReference type="AlphaFoldDB" id="A0A919GXQ2"/>
<gene>
    <name evidence="1" type="ORF">Sxan_19750</name>
</gene>
<dbReference type="Proteomes" id="UP000600026">
    <property type="component" value="Unassembled WGS sequence"/>
</dbReference>